<dbReference type="NCBIfam" id="NF000818">
    <property type="entry name" value="PRK00062.1"/>
    <property type="match status" value="1"/>
</dbReference>
<dbReference type="EMBL" id="JAESVP010000013">
    <property type="protein sequence ID" value="MBL4930002.1"/>
    <property type="molecule type" value="Genomic_DNA"/>
</dbReference>
<keyword evidence="4" id="KW-0808">Transferase</keyword>
<dbReference type="RefSeq" id="WP_202662573.1">
    <property type="nucleotide sequence ID" value="NZ_JAESVP010000013.1"/>
</dbReference>
<keyword evidence="4" id="KW-0032">Aminotransferase</keyword>
<comment type="similarity">
    <text evidence="3">Belongs to the class-III pyridoxal-phosphate-dependent aminotransferase family.</text>
</comment>
<comment type="cofactor">
    <cofactor evidence="1">
        <name>pyridoxal 5'-phosphate</name>
        <dbReference type="ChEBI" id="CHEBI:597326"/>
    </cofactor>
</comment>
<reference evidence="4" key="1">
    <citation type="submission" date="2021-01" db="EMBL/GenBank/DDBJ databases">
        <title>Genome seq and assembly of Tabrizicola sp. KVB23.</title>
        <authorList>
            <person name="Chhetri G."/>
        </authorList>
    </citation>
    <scope>NUCLEOTIDE SEQUENCE</scope>
    <source>
        <strain evidence="4">KVB23</strain>
    </source>
</reference>
<accession>A0A8J7SVY2</accession>
<dbReference type="GO" id="GO:0030170">
    <property type="term" value="F:pyridoxal phosphate binding"/>
    <property type="evidence" value="ECO:0007669"/>
    <property type="project" value="InterPro"/>
</dbReference>
<dbReference type="GO" id="GO:0008483">
    <property type="term" value="F:transaminase activity"/>
    <property type="evidence" value="ECO:0007669"/>
    <property type="project" value="UniProtKB-KW"/>
</dbReference>
<name>A0A8J7SVY2_9RHOB</name>
<dbReference type="InterPro" id="IPR005814">
    <property type="entry name" value="Aminotrans_3"/>
</dbReference>
<dbReference type="PANTHER" id="PTHR43713:SF3">
    <property type="entry name" value="GLUTAMATE-1-SEMIALDEHYDE 2,1-AMINOMUTASE 1, CHLOROPLASTIC-RELATED"/>
    <property type="match status" value="1"/>
</dbReference>
<dbReference type="SUPFAM" id="SSF53383">
    <property type="entry name" value="PLP-dependent transferases"/>
    <property type="match status" value="1"/>
</dbReference>
<evidence type="ECO:0000256" key="2">
    <source>
        <dbReference type="ARBA" id="ARBA00022898"/>
    </source>
</evidence>
<dbReference type="InterPro" id="IPR015424">
    <property type="entry name" value="PyrdxlP-dep_Trfase"/>
</dbReference>
<evidence type="ECO:0000313" key="5">
    <source>
        <dbReference type="Proteomes" id="UP000619033"/>
    </source>
</evidence>
<dbReference type="CDD" id="cd00610">
    <property type="entry name" value="OAT_like"/>
    <property type="match status" value="1"/>
</dbReference>
<dbReference type="Gene3D" id="3.40.640.10">
    <property type="entry name" value="Type I PLP-dependent aspartate aminotransferase-like (Major domain)"/>
    <property type="match status" value="1"/>
</dbReference>
<evidence type="ECO:0000313" key="4">
    <source>
        <dbReference type="EMBL" id="MBL4930002.1"/>
    </source>
</evidence>
<dbReference type="AlphaFoldDB" id="A0A8J7SVY2"/>
<gene>
    <name evidence="4" type="ORF">JI744_18035</name>
</gene>
<dbReference type="PANTHER" id="PTHR43713">
    <property type="entry name" value="GLUTAMATE-1-SEMIALDEHYDE 2,1-AMINOMUTASE"/>
    <property type="match status" value="1"/>
</dbReference>
<dbReference type="InterPro" id="IPR015422">
    <property type="entry name" value="PyrdxlP-dep_Trfase_small"/>
</dbReference>
<keyword evidence="2 3" id="KW-0663">Pyridoxal phosphate</keyword>
<dbReference type="Gene3D" id="3.90.1150.10">
    <property type="entry name" value="Aspartate Aminotransferase, domain 1"/>
    <property type="match status" value="1"/>
</dbReference>
<comment type="caution">
    <text evidence="4">The sequence shown here is derived from an EMBL/GenBank/DDBJ whole genome shotgun (WGS) entry which is preliminary data.</text>
</comment>
<evidence type="ECO:0000256" key="3">
    <source>
        <dbReference type="RuleBase" id="RU003560"/>
    </source>
</evidence>
<dbReference type="InterPro" id="IPR015421">
    <property type="entry name" value="PyrdxlP-dep_Trfase_major"/>
</dbReference>
<keyword evidence="5" id="KW-1185">Reference proteome</keyword>
<organism evidence="4 5">
    <name type="scientific">Fuscibacter oryzae</name>
    <dbReference type="NCBI Taxonomy" id="2803939"/>
    <lineage>
        <taxon>Bacteria</taxon>
        <taxon>Pseudomonadati</taxon>
        <taxon>Pseudomonadota</taxon>
        <taxon>Alphaproteobacteria</taxon>
        <taxon>Rhodobacterales</taxon>
        <taxon>Paracoccaceae</taxon>
        <taxon>Fuscibacter</taxon>
    </lineage>
</organism>
<proteinExistence type="inferred from homology"/>
<sequence>MAGPKSKALFERGRKVLIEGVSSASRGPATFGGAPRYMSHGQGARLFDVDGREYIDWMMAFGALPLGHAHPKVVETIAREAARGTHFATALEVEVEVAEMLVALLPHVDKVRFANTGTEAAMAAFRLARGHTGRRKIIKFEGHYHGWWDSVLINTNPYPPTLLGHPNDPIRIPDSSGIPEEAWKDTIVVRWNDVEALERAMALHGRDAACVVTEGVMSNMGVIPPKPGYLQRMQELCRQYGALFYLDETVTGFRLAAGGCAELYGLEPDIVTYGKALGGGLPMAMIGGRDEIMAGLEWGKVLHFGTHNAGRLALHVTKVMLETMLAEDQAGFRRIKNLGKAMTDEIRKLAKHSNRHGMVVQGVNSMFQIFFTDQPEISDYRDFCSHVDRAKFRDFALRLMDKGIYMNPSATLHSLSSIVHTEADITATAAAMAEVLEEMP</sequence>
<dbReference type="Proteomes" id="UP000619033">
    <property type="component" value="Unassembled WGS sequence"/>
</dbReference>
<evidence type="ECO:0000256" key="1">
    <source>
        <dbReference type="ARBA" id="ARBA00001933"/>
    </source>
</evidence>
<dbReference type="Pfam" id="PF00202">
    <property type="entry name" value="Aminotran_3"/>
    <property type="match status" value="1"/>
</dbReference>
<protein>
    <submittedName>
        <fullName evidence="4">Aspartate aminotransferase family protein</fullName>
    </submittedName>
</protein>